<dbReference type="EMBL" id="BAABKC010000053">
    <property type="protein sequence ID" value="GAA5061045.1"/>
    <property type="molecule type" value="Genomic_DNA"/>
</dbReference>
<name>A0ABP9KKX1_9ACTN</name>
<comment type="caution">
    <text evidence="1">The sequence shown here is derived from an EMBL/GenBank/DDBJ whole genome shotgun (WGS) entry which is preliminary data.</text>
</comment>
<reference evidence="2" key="1">
    <citation type="journal article" date="2019" name="Int. J. Syst. Evol. Microbiol.">
        <title>The Global Catalogue of Microorganisms (GCM) 10K type strain sequencing project: providing services to taxonomists for standard genome sequencing and annotation.</title>
        <authorList>
            <consortium name="The Broad Institute Genomics Platform"/>
            <consortium name="The Broad Institute Genome Sequencing Center for Infectious Disease"/>
            <person name="Wu L."/>
            <person name="Ma J."/>
        </authorList>
    </citation>
    <scope>NUCLEOTIDE SEQUENCE [LARGE SCALE GENOMIC DNA]</scope>
    <source>
        <strain evidence="2">JCM 18410</strain>
    </source>
</reference>
<keyword evidence="2" id="KW-1185">Reference proteome</keyword>
<dbReference type="Proteomes" id="UP001500124">
    <property type="component" value="Unassembled WGS sequence"/>
</dbReference>
<protein>
    <submittedName>
        <fullName evidence="1">Uncharacterized protein</fullName>
    </submittedName>
</protein>
<accession>A0ABP9KKX1</accession>
<evidence type="ECO:0000313" key="1">
    <source>
        <dbReference type="EMBL" id="GAA5061045.1"/>
    </source>
</evidence>
<evidence type="ECO:0000313" key="2">
    <source>
        <dbReference type="Proteomes" id="UP001500124"/>
    </source>
</evidence>
<gene>
    <name evidence="1" type="ORF">GCM10023336_38180</name>
</gene>
<sequence length="75" mass="8501">MATVYRVVTRNDEGQEQSARYFDVDGREIDDPHLSRGRIPAPRNGGLWIRPSLRSRSGYHSFPEPPCSTRCGGRI</sequence>
<organism evidence="1 2">
    <name type="scientific">Streptomyces similanensis</name>
    <dbReference type="NCBI Taxonomy" id="1274988"/>
    <lineage>
        <taxon>Bacteria</taxon>
        <taxon>Bacillati</taxon>
        <taxon>Actinomycetota</taxon>
        <taxon>Actinomycetes</taxon>
        <taxon>Kitasatosporales</taxon>
        <taxon>Streptomycetaceae</taxon>
        <taxon>Streptomyces</taxon>
    </lineage>
</organism>
<proteinExistence type="predicted"/>